<evidence type="ECO:0000259" key="4">
    <source>
        <dbReference type="PROSITE" id="PS50189"/>
    </source>
</evidence>
<keyword evidence="1" id="KW-1015">Disulfide bond</keyword>
<feature type="region of interest" description="Disordered" evidence="2">
    <location>
        <begin position="167"/>
        <end position="196"/>
    </location>
</feature>
<sequence>MTAPRPLVLTLLLATGSSCALMQREGSLVNGFTKDFPASKDSWVSGQAMVSSVGNILRDREPFPREASEERHYAGQRHLEEDPHNAEMTPNISTNRKKKANLSLENNTGIRKANVKHRRASSSAGSMEADLPLSLLQLDNLQFHRVASSHHRVRFLTEAQYFPDLMTFHGNNHRPQDNDSNRSRKISPYKPSGTLSQDISKASWATSRQSSSLLYHFNLLRKDAENKEKICSTECRKEIDEAEFYCSSEFAVNGIVHDVEVLGQGLRLITLLVNSDGLYKLNRLYIMPDGFFFRIKILAIDTLNCHRVCPDFKPGGRYIVMGQIYHKRRQPPPSVLRFLRGHLRPGDGLVWSNSYVKRFNRKRERKVQTAAHTACT</sequence>
<dbReference type="PROSITE" id="PS50189">
    <property type="entry name" value="NTR"/>
    <property type="match status" value="1"/>
</dbReference>
<organism evidence="5 6">
    <name type="scientific">Geotrypetes seraphini</name>
    <name type="common">Gaboon caecilian</name>
    <name type="synonym">Caecilia seraphini</name>
    <dbReference type="NCBI Taxonomy" id="260995"/>
    <lineage>
        <taxon>Eukaryota</taxon>
        <taxon>Metazoa</taxon>
        <taxon>Chordata</taxon>
        <taxon>Craniata</taxon>
        <taxon>Vertebrata</taxon>
        <taxon>Euteleostomi</taxon>
        <taxon>Amphibia</taxon>
        <taxon>Gymnophiona</taxon>
        <taxon>Geotrypetes</taxon>
    </lineage>
</organism>
<keyword evidence="3" id="KW-0732">Signal</keyword>
<keyword evidence="5" id="KW-1185">Reference proteome</keyword>
<dbReference type="PROSITE" id="PS51257">
    <property type="entry name" value="PROKAR_LIPOPROTEIN"/>
    <property type="match status" value="1"/>
</dbReference>
<dbReference type="Proteomes" id="UP000515159">
    <property type="component" value="Chromosome 10"/>
</dbReference>
<dbReference type="InterPro" id="IPR001134">
    <property type="entry name" value="Netrin_domain"/>
</dbReference>
<evidence type="ECO:0000313" key="5">
    <source>
        <dbReference type="Proteomes" id="UP000515159"/>
    </source>
</evidence>
<feature type="domain" description="NTR" evidence="4">
    <location>
        <begin position="231"/>
        <end position="375"/>
    </location>
</feature>
<dbReference type="PANTHER" id="PTHR35967:SF1">
    <property type="entry name" value="UPF0450 PROTEIN C17ORF58"/>
    <property type="match status" value="1"/>
</dbReference>
<dbReference type="KEGG" id="gsh:117367896"/>
<protein>
    <submittedName>
        <fullName evidence="6">UPF0450 protein C17orf58 homolog</fullName>
    </submittedName>
</protein>
<dbReference type="GeneID" id="117367896"/>
<evidence type="ECO:0000256" key="1">
    <source>
        <dbReference type="ARBA" id="ARBA00023157"/>
    </source>
</evidence>
<dbReference type="AlphaFoldDB" id="A0A6P8SDS2"/>
<accession>A0A6P8SDS2</accession>
<dbReference type="PANTHER" id="PTHR35967">
    <property type="entry name" value="UPF0450 PROTEIN C17ORF58"/>
    <property type="match status" value="1"/>
</dbReference>
<dbReference type="CTD" id="498014"/>
<name>A0A6P8SDS2_GEOSA</name>
<dbReference type="InParanoid" id="A0A6P8SDS2"/>
<proteinExistence type="predicted"/>
<gene>
    <name evidence="6" type="primary">C10H17orf58</name>
</gene>
<dbReference type="RefSeq" id="XP_033816865.1">
    <property type="nucleotide sequence ID" value="XM_033960974.1"/>
</dbReference>
<feature type="signal peptide" evidence="3">
    <location>
        <begin position="1"/>
        <end position="19"/>
    </location>
</feature>
<dbReference type="OrthoDB" id="9388635at2759"/>
<evidence type="ECO:0000313" key="6">
    <source>
        <dbReference type="RefSeq" id="XP_033816865.1"/>
    </source>
</evidence>
<reference evidence="6" key="1">
    <citation type="submission" date="2025-08" db="UniProtKB">
        <authorList>
            <consortium name="RefSeq"/>
        </authorList>
    </citation>
    <scope>IDENTIFICATION</scope>
</reference>
<dbReference type="SUPFAM" id="SSF50242">
    <property type="entry name" value="TIMP-like"/>
    <property type="match status" value="1"/>
</dbReference>
<evidence type="ECO:0000256" key="3">
    <source>
        <dbReference type="SAM" id="SignalP"/>
    </source>
</evidence>
<evidence type="ECO:0000256" key="2">
    <source>
        <dbReference type="SAM" id="MobiDB-lite"/>
    </source>
</evidence>
<feature type="chain" id="PRO_5027739495" evidence="3">
    <location>
        <begin position="20"/>
        <end position="376"/>
    </location>
</feature>
<dbReference type="InterPro" id="IPR008993">
    <property type="entry name" value="TIMP-like_OB-fold"/>
</dbReference>
<dbReference type="Gene3D" id="2.40.50.120">
    <property type="match status" value="1"/>
</dbReference>